<dbReference type="AlphaFoldDB" id="A0AB35RKB0"/>
<proteinExistence type="predicted"/>
<keyword evidence="2" id="KW-1185">Reference proteome</keyword>
<dbReference type="Proteomes" id="UP001286589">
    <property type="component" value="Unassembled WGS sequence"/>
</dbReference>
<name>A0AB35RKB0_9ENTR</name>
<evidence type="ECO:0008006" key="3">
    <source>
        <dbReference type="Google" id="ProtNLM"/>
    </source>
</evidence>
<evidence type="ECO:0000313" key="2">
    <source>
        <dbReference type="Proteomes" id="UP001286589"/>
    </source>
</evidence>
<reference evidence="1 2" key="1">
    <citation type="submission" date="2023-10" db="EMBL/GenBank/DDBJ databases">
        <title>Phytobacter spp. The emergence of a new genus of hospital-origin enterobacteria encoding carbapenemases in Argentina.</title>
        <authorList>
            <person name="Vay C."/>
            <person name="Almuzara M."/>
            <person name="Traglia G.M."/>
            <person name="Campos J."/>
        </authorList>
    </citation>
    <scope>NUCLEOTIDE SEQUENCE [LARGE SCALE GENOMIC DNA]</scope>
    <source>
        <strain evidence="1 2">CVMA36</strain>
    </source>
</reference>
<evidence type="ECO:0000313" key="1">
    <source>
        <dbReference type="EMBL" id="MDV2862548.1"/>
    </source>
</evidence>
<organism evidence="1 2">
    <name type="scientific">Phytobacter ursingii</name>
    <dbReference type="NCBI Taxonomy" id="1972431"/>
    <lineage>
        <taxon>Bacteria</taxon>
        <taxon>Pseudomonadati</taxon>
        <taxon>Pseudomonadota</taxon>
        <taxon>Gammaproteobacteria</taxon>
        <taxon>Enterobacterales</taxon>
        <taxon>Enterobacteriaceae</taxon>
        <taxon>Phytobacter</taxon>
    </lineage>
</organism>
<dbReference type="RefSeq" id="WP_160316732.1">
    <property type="nucleotide sequence ID" value="NZ_JAWJAC010000004.1"/>
</dbReference>
<dbReference type="EMBL" id="JAWJAC010000004">
    <property type="protein sequence ID" value="MDV2862548.1"/>
    <property type="molecule type" value="Genomic_DNA"/>
</dbReference>
<accession>A0AB35RKB0</accession>
<protein>
    <recommendedName>
        <fullName evidence="3">Transposase</fullName>
    </recommendedName>
</protein>
<comment type="caution">
    <text evidence="1">The sequence shown here is derived from an EMBL/GenBank/DDBJ whole genome shotgun (WGS) entry which is preliminary data.</text>
</comment>
<gene>
    <name evidence="1" type="ORF">R0H02_08750</name>
</gene>
<sequence length="54" mass="6351">MEYSENKCRANDSSVELRRLLAELVVILEMKEMIESIQERKSYFGIDNTDSDNH</sequence>